<organism evidence="2">
    <name type="scientific">uncultured Caudovirales phage</name>
    <dbReference type="NCBI Taxonomy" id="2100421"/>
    <lineage>
        <taxon>Viruses</taxon>
        <taxon>Duplodnaviria</taxon>
        <taxon>Heunggongvirae</taxon>
        <taxon>Uroviricota</taxon>
        <taxon>Caudoviricetes</taxon>
        <taxon>Peduoviridae</taxon>
        <taxon>Maltschvirus</taxon>
        <taxon>Maltschvirus maltsch</taxon>
    </lineage>
</organism>
<protein>
    <submittedName>
        <fullName evidence="2">Uncharacterized protein</fullName>
    </submittedName>
</protein>
<proteinExistence type="predicted"/>
<feature type="compositionally biased region" description="Polar residues" evidence="1">
    <location>
        <begin position="177"/>
        <end position="188"/>
    </location>
</feature>
<feature type="compositionally biased region" description="Basic and acidic residues" evidence="1">
    <location>
        <begin position="166"/>
        <end position="176"/>
    </location>
</feature>
<evidence type="ECO:0000256" key="1">
    <source>
        <dbReference type="SAM" id="MobiDB-lite"/>
    </source>
</evidence>
<accession>A0A6J5SWK4</accession>
<gene>
    <name evidence="2" type="ORF">UFOVP1604_227</name>
</gene>
<name>A0A6J5SWK4_9CAUD</name>
<evidence type="ECO:0000313" key="2">
    <source>
        <dbReference type="EMBL" id="CAB4219144.1"/>
    </source>
</evidence>
<dbReference type="EMBL" id="LR797474">
    <property type="protein sequence ID" value="CAB4219144.1"/>
    <property type="molecule type" value="Genomic_DNA"/>
</dbReference>
<feature type="region of interest" description="Disordered" evidence="1">
    <location>
        <begin position="111"/>
        <end position="188"/>
    </location>
</feature>
<reference evidence="2" key="1">
    <citation type="submission" date="2020-05" db="EMBL/GenBank/DDBJ databases">
        <authorList>
            <person name="Chiriac C."/>
            <person name="Salcher M."/>
            <person name="Ghai R."/>
            <person name="Kavagutti S V."/>
        </authorList>
    </citation>
    <scope>NUCLEOTIDE SEQUENCE</scope>
</reference>
<sequence>MKNYIALFESFEESYDDFHQTPDTKSDSFYHNISKDLIELASNYTNEPVEIDQHSNKYETASRIKDLQNDLITKIYDEFGEDIAQSFADESDALLASLDISEKKKGLWDNINAKRKRGEKPAKPGEKGYPAPGALKSAQKTEESMNKKKIFAKTNNIPDNGVLNGSKKDTNLETGKKPQSSMPRKTTR</sequence>